<evidence type="ECO:0000256" key="1">
    <source>
        <dbReference type="ARBA" id="ARBA00004643"/>
    </source>
</evidence>
<evidence type="ECO:0000256" key="7">
    <source>
        <dbReference type="ARBA" id="ARBA00022692"/>
    </source>
</evidence>
<dbReference type="GO" id="GO:1990529">
    <property type="term" value="C:glycosylphosphatidylinositol-mannosyltransferase I complex"/>
    <property type="evidence" value="ECO:0007669"/>
    <property type="project" value="TreeGrafter"/>
</dbReference>
<dbReference type="GO" id="GO:0000030">
    <property type="term" value="F:mannosyltransferase activity"/>
    <property type="evidence" value="ECO:0007669"/>
    <property type="project" value="TreeGrafter"/>
</dbReference>
<evidence type="ECO:0000256" key="12">
    <source>
        <dbReference type="SAM" id="MobiDB-lite"/>
    </source>
</evidence>
<dbReference type="Pfam" id="PF08320">
    <property type="entry name" value="PIG-X"/>
    <property type="match status" value="1"/>
</dbReference>
<comment type="pathway">
    <text evidence="2">Glycolipid biosynthesis; glycosylphosphatidylinositol-anchor biosynthesis.</text>
</comment>
<dbReference type="SMART" id="SM00780">
    <property type="entry name" value="PIG-X"/>
    <property type="match status" value="1"/>
</dbReference>
<keyword evidence="6" id="KW-0337">GPI-anchor biosynthesis</keyword>
<evidence type="ECO:0000256" key="5">
    <source>
        <dbReference type="ARBA" id="ARBA00020410"/>
    </source>
</evidence>
<accession>A0A0F8A2H3</accession>
<name>A0A0F8A2H3_9HYPO</name>
<organism evidence="13 14">
    <name type="scientific">Hirsutella minnesotensis 3608</name>
    <dbReference type="NCBI Taxonomy" id="1043627"/>
    <lineage>
        <taxon>Eukaryota</taxon>
        <taxon>Fungi</taxon>
        <taxon>Dikarya</taxon>
        <taxon>Ascomycota</taxon>
        <taxon>Pezizomycotina</taxon>
        <taxon>Sordariomycetes</taxon>
        <taxon>Hypocreomycetidae</taxon>
        <taxon>Hypocreales</taxon>
        <taxon>Ophiocordycipitaceae</taxon>
        <taxon>Hirsutella</taxon>
    </lineage>
</organism>
<dbReference type="Proteomes" id="UP000054481">
    <property type="component" value="Unassembled WGS sequence"/>
</dbReference>
<evidence type="ECO:0000256" key="6">
    <source>
        <dbReference type="ARBA" id="ARBA00022502"/>
    </source>
</evidence>
<evidence type="ECO:0000256" key="9">
    <source>
        <dbReference type="ARBA" id="ARBA00022989"/>
    </source>
</evidence>
<dbReference type="InterPro" id="IPR036864">
    <property type="entry name" value="Zn2-C6_fun-type_DNA-bd_sf"/>
</dbReference>
<keyword evidence="10" id="KW-0472">Membrane</keyword>
<comment type="similarity">
    <text evidence="3">Belongs to the PIGX family.</text>
</comment>
<evidence type="ECO:0000313" key="14">
    <source>
        <dbReference type="Proteomes" id="UP000054481"/>
    </source>
</evidence>
<dbReference type="GO" id="GO:0000981">
    <property type="term" value="F:DNA-binding transcription factor activity, RNA polymerase II-specific"/>
    <property type="evidence" value="ECO:0007669"/>
    <property type="project" value="InterPro"/>
</dbReference>
<dbReference type="UniPathway" id="UPA00196"/>
<dbReference type="EMBL" id="KQ030508">
    <property type="protein sequence ID" value="KJZ77017.1"/>
    <property type="molecule type" value="Genomic_DNA"/>
</dbReference>
<feature type="compositionally biased region" description="Low complexity" evidence="12">
    <location>
        <begin position="1078"/>
        <end position="1099"/>
    </location>
</feature>
<dbReference type="AlphaFoldDB" id="A0A0F8A2H3"/>
<dbReference type="GO" id="GO:0005789">
    <property type="term" value="C:endoplasmic reticulum membrane"/>
    <property type="evidence" value="ECO:0007669"/>
    <property type="project" value="UniProtKB-SubCell"/>
</dbReference>
<dbReference type="PANTHER" id="PTHR28533">
    <property type="entry name" value="PROTEIN PBN1"/>
    <property type="match status" value="1"/>
</dbReference>
<reference evidence="13 14" key="1">
    <citation type="journal article" date="2014" name="Genome Biol. Evol.">
        <title>Comparative genomics and transcriptomics analyses reveal divergent lifestyle features of nematode endoparasitic fungus Hirsutella minnesotensis.</title>
        <authorList>
            <person name="Lai Y."/>
            <person name="Liu K."/>
            <person name="Zhang X."/>
            <person name="Zhang X."/>
            <person name="Li K."/>
            <person name="Wang N."/>
            <person name="Shu C."/>
            <person name="Wu Y."/>
            <person name="Wang C."/>
            <person name="Bushley K.E."/>
            <person name="Xiang M."/>
            <person name="Liu X."/>
        </authorList>
    </citation>
    <scope>NUCLEOTIDE SEQUENCE [LARGE SCALE GENOMIC DNA]</scope>
    <source>
        <strain evidence="13 14">3608</strain>
    </source>
</reference>
<gene>
    <name evidence="13" type="ORF">HIM_03338</name>
</gene>
<sequence>MSRDQALRQVLVKASGHVNSRLPWRNSVSYVRYQPFAGLQIIAFFTTNEPGRAYLTQRYLSQDTNYGQLHPKPATWALPGHERGMRERVTFISPPDGGIDPKDLDVQPAGLLGPSTRCVRQDRLTLGLDELPRELADLLSGYRALHLRWASPRKYDTLEPFSSRQSPGLRVYLTPSPEKAPNLTKLCEALQALGPLKCMDSESFTPALTRGRGAPESLSFYQELENLGTFISSMTAQYCSESDAICPSRLRSLFTASSLDIAYDSADKALKISAFWPLREHAITVPSIEGRRTEVGIFTKDAPPNLGSHEVGLGGILNVLGEQKEPSPALFAFPSRHRPTTSSFTSEFIKPTGLHPTLQFTMSSNKPPSIDAECAPYAYLTLPKTIFADRYQFDDKLFLESKNLSASEYTTLPVDLEAPEYATKTWGSNVLLGLAAPRPSEEQAWTAQVPLHLRYLRPDASGYAKVEVPYPAIFWACPGQGGTDLSTNPFDRHHLGYDELFSPNTTFWHFEPRPEVGNRVMSAVTVPVLKEESEAWIRIGTTAAVRCKASPTLGEPCQRCSKLEIKCVVDKAHKRITKRSKLELLEQELRSIKQAVNPKTDGPPAWTPPSPRATAHSAISEQSPLAPATPRLRPPPPPLPQVATPLPDPRASTPGPGAGPRHAKTGPTGSRTLGSLVVSGEDVDWYFSKYLQCYHPFIPVLRKKDPDECYEANSTLFWTIVCIACRRYPRDGAIFPALVEHLNREVWVMMAVPALSLEAIHVLLLICTWPLPNIRFVTDPSSTFAAIALHAAKLLGCHVGRGSHSHFAVGMRQHLQSSDEEASATWLACCMLAQRTASSIGIPPPTIQLADEGPKRALQSHYWTDLKAMYEAQRFLNRFSTAMAAQIGAHGVVPEAVVAMWETEFEALRPLLVRFDTDISRFCLVAAQLEIQAHHFVTTPPTGTPSTALLRNTARAFGTSRTLVALALDLEARGQLLTHAPQWVLRSVVDASALLRHRPFMETFWSVRHLVAPLGPAPSTWPDRLGAGITFWCLERFRFGLKAAQGSNDKVNRALDFIQATRGAATFAAGIPPGASSGAAPASGSSAAQGPDQAAAAPAVSDPFQDVDWTMFMDDFGWTGDDAVLLGLP</sequence>
<evidence type="ECO:0000256" key="2">
    <source>
        <dbReference type="ARBA" id="ARBA00004687"/>
    </source>
</evidence>
<dbReference type="InterPro" id="IPR042322">
    <property type="entry name" value="Pbn1"/>
</dbReference>
<dbReference type="PANTHER" id="PTHR28533:SF1">
    <property type="entry name" value="PROTEIN PBN1"/>
    <property type="match status" value="1"/>
</dbReference>
<keyword evidence="7" id="KW-0812">Transmembrane</keyword>
<feature type="region of interest" description="Disordered" evidence="12">
    <location>
        <begin position="593"/>
        <end position="672"/>
    </location>
</feature>
<dbReference type="CDD" id="cd12148">
    <property type="entry name" value="fungal_TF_MHR"/>
    <property type="match status" value="1"/>
</dbReference>
<keyword evidence="8" id="KW-0256">Endoplasmic reticulum</keyword>
<protein>
    <recommendedName>
        <fullName evidence="5">Protein PBN1</fullName>
    </recommendedName>
    <alternativeName>
        <fullName evidence="4">Protein pbn1</fullName>
    </alternativeName>
</protein>
<proteinExistence type="inferred from homology"/>
<evidence type="ECO:0000313" key="13">
    <source>
        <dbReference type="EMBL" id="KJZ77017.1"/>
    </source>
</evidence>
<comment type="subcellular location">
    <subcellularLocation>
        <location evidence="1">Endoplasmic reticulum membrane</location>
        <topology evidence="1">Single-pass type III membrane protein</topology>
    </subcellularLocation>
</comment>
<keyword evidence="14" id="KW-1185">Reference proteome</keyword>
<dbReference type="GO" id="GO:0006506">
    <property type="term" value="P:GPI anchor biosynthetic process"/>
    <property type="evidence" value="ECO:0007669"/>
    <property type="project" value="UniProtKB-UniPathway"/>
</dbReference>
<dbReference type="GO" id="GO:0008270">
    <property type="term" value="F:zinc ion binding"/>
    <property type="evidence" value="ECO:0007669"/>
    <property type="project" value="InterPro"/>
</dbReference>
<feature type="region of interest" description="Disordered" evidence="12">
    <location>
        <begin position="1078"/>
        <end position="1100"/>
    </location>
</feature>
<evidence type="ECO:0000256" key="4">
    <source>
        <dbReference type="ARBA" id="ARBA00019261"/>
    </source>
</evidence>
<dbReference type="InterPro" id="IPR013233">
    <property type="entry name" value="PIG-X/PBN1"/>
</dbReference>
<dbReference type="OrthoDB" id="2341546at2759"/>
<dbReference type="Gene3D" id="4.10.240.10">
    <property type="entry name" value="Zn(2)-C6 fungal-type DNA-binding domain"/>
    <property type="match status" value="1"/>
</dbReference>
<keyword evidence="11" id="KW-0325">Glycoprotein</keyword>
<keyword evidence="9" id="KW-1133">Transmembrane helix</keyword>
<evidence type="ECO:0000256" key="11">
    <source>
        <dbReference type="ARBA" id="ARBA00023180"/>
    </source>
</evidence>
<evidence type="ECO:0000256" key="10">
    <source>
        <dbReference type="ARBA" id="ARBA00023136"/>
    </source>
</evidence>
<evidence type="ECO:0000256" key="8">
    <source>
        <dbReference type="ARBA" id="ARBA00022824"/>
    </source>
</evidence>
<evidence type="ECO:0000256" key="3">
    <source>
        <dbReference type="ARBA" id="ARBA00010345"/>
    </source>
</evidence>